<protein>
    <submittedName>
        <fullName evidence="2">YlaH-like protein</fullName>
    </submittedName>
</protein>
<dbReference type="AlphaFoldDB" id="A0A1H9PR38"/>
<name>A0A1H9PR38_9BACI</name>
<dbReference type="Proteomes" id="UP000199318">
    <property type="component" value="Unassembled WGS sequence"/>
</dbReference>
<reference evidence="3" key="1">
    <citation type="submission" date="2016-10" db="EMBL/GenBank/DDBJ databases">
        <authorList>
            <person name="de Groot N.N."/>
        </authorList>
    </citation>
    <scope>NUCLEOTIDE SEQUENCE [LARGE SCALE GENOMIC DNA]</scope>
    <source>
        <strain evidence="3">10nlg</strain>
    </source>
</reference>
<dbReference type="STRING" id="1464123.SAMN05444126_1025"/>
<keyword evidence="1" id="KW-1133">Transmembrane helix</keyword>
<comment type="caution">
    <text evidence="2">The sequence shown here is derived from an EMBL/GenBank/DDBJ whole genome shotgun (WGS) entry which is preliminary data.</text>
</comment>
<organism evidence="2 3">
    <name type="scientific">Salisediminibacterium halotolerans</name>
    <dbReference type="NCBI Taxonomy" id="517425"/>
    <lineage>
        <taxon>Bacteria</taxon>
        <taxon>Bacillati</taxon>
        <taxon>Bacillota</taxon>
        <taxon>Bacilli</taxon>
        <taxon>Bacillales</taxon>
        <taxon>Bacillaceae</taxon>
        <taxon>Salisediminibacterium</taxon>
    </lineage>
</organism>
<dbReference type="EMBL" id="FOGV01000002">
    <property type="protein sequence ID" value="SER50664.1"/>
    <property type="molecule type" value="Genomic_DNA"/>
</dbReference>
<dbReference type="InterPro" id="IPR025620">
    <property type="entry name" value="YlaH"/>
</dbReference>
<keyword evidence="3" id="KW-1185">Reference proteome</keyword>
<feature type="transmembrane region" description="Helical" evidence="1">
    <location>
        <begin position="64"/>
        <end position="87"/>
    </location>
</feature>
<keyword evidence="1" id="KW-0472">Membrane</keyword>
<dbReference type="RefSeq" id="WP_093071686.1">
    <property type="nucleotide sequence ID" value="NZ_BJVE01000068.1"/>
</dbReference>
<gene>
    <name evidence="2" type="ORF">SAMN05444126_1025</name>
</gene>
<evidence type="ECO:0000256" key="1">
    <source>
        <dbReference type="SAM" id="Phobius"/>
    </source>
</evidence>
<proteinExistence type="predicted"/>
<evidence type="ECO:0000313" key="3">
    <source>
        <dbReference type="Proteomes" id="UP000199318"/>
    </source>
</evidence>
<sequence>MIFLSTGNGEPAPDFTPIAEWLGAANPEENFVMAFWVMYIIINLLSILVFNLGFARKLPLLKNVVVYAVMFFGNMFITFFAFTMPIIESLMIAAAVLGIYKLQFRRHQQAEASDSQQ</sequence>
<accession>A0A1H9PR38</accession>
<dbReference type="Pfam" id="PF14036">
    <property type="entry name" value="YlaH"/>
    <property type="match status" value="1"/>
</dbReference>
<dbReference type="OrthoDB" id="2680377at2"/>
<evidence type="ECO:0000313" key="2">
    <source>
        <dbReference type="EMBL" id="SER50664.1"/>
    </source>
</evidence>
<keyword evidence="1" id="KW-0812">Transmembrane</keyword>
<feature type="transmembrane region" description="Helical" evidence="1">
    <location>
        <begin position="31"/>
        <end position="52"/>
    </location>
</feature>